<dbReference type="Gene3D" id="3.40.390.80">
    <property type="entry name" value="Peptidase M60, enhancin-like domain 2"/>
    <property type="match status" value="1"/>
</dbReference>
<protein>
    <recommendedName>
        <fullName evidence="2">Peptidase M60 domain-containing protein</fullName>
    </recommendedName>
</protein>
<dbReference type="Pfam" id="PF13402">
    <property type="entry name" value="Peptidase_M60"/>
    <property type="match status" value="1"/>
</dbReference>
<name>A0A5M9ZNZ2_9BIFI</name>
<dbReference type="Gene3D" id="2.60.40.4270">
    <property type="entry name" value="Listeria-Bacteroides repeat domain"/>
    <property type="match status" value="1"/>
</dbReference>
<accession>A0A5M9ZNZ2</accession>
<feature type="region of interest" description="Disordered" evidence="1">
    <location>
        <begin position="1438"/>
        <end position="1457"/>
    </location>
</feature>
<dbReference type="PROSITE" id="PS51723">
    <property type="entry name" value="PEPTIDASE_M60"/>
    <property type="match status" value="1"/>
</dbReference>
<dbReference type="Gene3D" id="1.10.390.30">
    <property type="entry name" value="Peptidase M60, enhancin-like domain 3"/>
    <property type="match status" value="1"/>
</dbReference>
<dbReference type="InterPro" id="IPR031161">
    <property type="entry name" value="Peptidase_M60_dom"/>
</dbReference>
<feature type="compositionally biased region" description="Low complexity" evidence="1">
    <location>
        <begin position="56"/>
        <end position="78"/>
    </location>
</feature>
<feature type="domain" description="Peptidase M60" evidence="2">
    <location>
        <begin position="488"/>
        <end position="852"/>
    </location>
</feature>
<feature type="region of interest" description="Disordered" evidence="1">
    <location>
        <begin position="1649"/>
        <end position="1668"/>
    </location>
</feature>
<evidence type="ECO:0000313" key="4">
    <source>
        <dbReference type="Proteomes" id="UP000412028"/>
    </source>
</evidence>
<dbReference type="InterPro" id="IPR042229">
    <property type="entry name" value="Listeria/Bacterioides_rpt_sf"/>
</dbReference>
<feature type="compositionally biased region" description="Polar residues" evidence="1">
    <location>
        <begin position="85"/>
        <end position="104"/>
    </location>
</feature>
<gene>
    <name evidence="3" type="ORF">EMO89_07645</name>
</gene>
<reference evidence="3 4" key="1">
    <citation type="journal article" date="2019" name="Syst. Appl. Microbiol.">
        <title>Characterization of Bifidobacterium species in feaces of the Egyptian fruit bat: Description of B. vespertilionis sp. nov. and B. rousetti sp. nov.</title>
        <authorList>
            <person name="Modesto M."/>
            <person name="Satti M."/>
            <person name="Watanabe K."/>
            <person name="Puglisi E."/>
            <person name="Morelli L."/>
            <person name="Huang C.-H."/>
            <person name="Liou J.-S."/>
            <person name="Miyashita M."/>
            <person name="Tamura T."/>
            <person name="Saito S."/>
            <person name="Mori K."/>
            <person name="Huang L."/>
            <person name="Sciavilla P."/>
            <person name="Sandri C."/>
            <person name="Spiezio C."/>
            <person name="Vitali F."/>
            <person name="Cavalieri D."/>
            <person name="Perpetuini G."/>
            <person name="Tofalo R."/>
            <person name="Bonetti A."/>
            <person name="Arita M."/>
            <person name="Mattarelli P."/>
        </authorList>
    </citation>
    <scope>NUCLEOTIDE SEQUENCE [LARGE SCALE GENOMIC DNA]</scope>
    <source>
        <strain evidence="3 4">RST7</strain>
    </source>
</reference>
<evidence type="ECO:0000256" key="1">
    <source>
        <dbReference type="SAM" id="MobiDB-lite"/>
    </source>
</evidence>
<comment type="caution">
    <text evidence="3">The sequence shown here is derived from an EMBL/GenBank/DDBJ whole genome shotgun (WGS) entry which is preliminary data.</text>
</comment>
<proteinExistence type="predicted"/>
<organism evidence="3 4">
    <name type="scientific">Bifidobacterium tissieri</name>
    <dbReference type="NCBI Taxonomy" id="1630162"/>
    <lineage>
        <taxon>Bacteria</taxon>
        <taxon>Bacillati</taxon>
        <taxon>Actinomycetota</taxon>
        <taxon>Actinomycetes</taxon>
        <taxon>Bifidobacteriales</taxon>
        <taxon>Bifidobacteriaceae</taxon>
        <taxon>Bifidobacterium</taxon>
    </lineage>
</organism>
<feature type="region of interest" description="Disordered" evidence="1">
    <location>
        <begin position="56"/>
        <end position="109"/>
    </location>
</feature>
<dbReference type="InterPro" id="IPR042279">
    <property type="entry name" value="Pep_M60_3"/>
</dbReference>
<dbReference type="Proteomes" id="UP000412028">
    <property type="component" value="Unassembled WGS sequence"/>
</dbReference>
<evidence type="ECO:0000313" key="3">
    <source>
        <dbReference type="EMBL" id="KAA8829376.1"/>
    </source>
</evidence>
<dbReference type="OrthoDB" id="3180199at2"/>
<dbReference type="EMBL" id="RZUI01000009">
    <property type="protein sequence ID" value="KAA8829376.1"/>
    <property type="molecule type" value="Genomic_DNA"/>
</dbReference>
<evidence type="ECO:0000259" key="2">
    <source>
        <dbReference type="PROSITE" id="PS51723"/>
    </source>
</evidence>
<sequence length="1668" mass="177626">MVIVIVRRRTIERGRGSCMRHHARHAIITTAVASALSAVLCATSFIVPVPALADETGTSSSQQQTGNTTDGNTPTDATTDGDKSSGVSGNNAGDSNDSGTSGTTDAEKNADAGASLGAAPVAESVANAAETASITINGTSYDTLKAALAAAPNNSVIEVAGAFAITERLTLETNKTVTIRATANTTITRTAGVHMIAMGAGTLNLEAADDATFTLEGENLASGFSGIYAAGSARITLGRNVRFANFRATNLNKGVLELGGGTVVFNGGVMSGCTGGVTVGTNATIEINDGTVNAVTMAAAGNLRIGGGARVDEKITLNGTAKITVTATLTAYSETAPLTLSAASLAVDRVVATFPDQKTAEANLTRIRAVDGKGVAARLRVNATAIVVGREYELLDQINNPYTDGLETTVIDALNSAAKIKQARKSLDDLPITEAEKTTYNTRLDTLDVKRQYLDKHREAVEASVTEVSRLGYPSTEQNRTLQGYIYDNTDFTGFFIRPGIKATFRIYVQADDPGSLRWAYRQTGQLDANNPYLVLAHDQSGLNNGMNEVTVDTTGHTVGYSLVIRNYSTTSKASIRVEDSGADIDHPVVGDNVGQYPIYIHDENHPEAFWTYVQKLREYAKNVDTVTGFTGNLADDNTLNADMTGMRFGRTMFGVRASYTANTTLKNVTDEASAIAYVTKANEGLNSRLAYFDHLQGFDADDPDPVQHPTNMRIVIEASKNLTNPSYYFAWVYIQHIHEGDVPGILNDTNPHSWGVDHEYGHTLDISPMVVFEETNNLFAMWGRRRQEIRNMKAEDREYRITTYHSGIHGAALRNYRTYLNASLTDETATANWSDVFLAVMLRWQVLRYFDDYDYNDGYDHDPQMVEQIRAYGTLGTMYRLIRSEPTRYNSVGDNKRDRMVAAVSEITGFNMAEAYERMGLTVGDAAREYAAKYPSFPRPIEYYTIASDAQEINGAKAYNTNALPTPTVSAVRNANGGLDITATLSTADATNTTAYVLNADGKPVGYSVDGTFTVDVKDIDRVPDYTVTAYDVRLNASNAGRLNTGVDVKLNVRMIGGGVGVDGSGESVDSGIKATVTPKDSGIAPYDVTLHDGEMTLENVPTATVTFTGGNDYTVSLESVSVDAYAWDGRTVSVALVRNDLTDAVGTTDRPRIRTEERDGTMAFVISAAAGATSDTEVYYTTDGSEPTVGNGTRLDMKTGEAVVALAGSPAIVKARAYAFGTGLKPSEVAESSWTATQKATLRSDIWNMGKALSLLPGEYTGADQLGELFENIKSFSLPKGYRIYLYGVDQAGTAKEFVFDATMNWFGYYVVNYKIHTVRIEVLNVPTLDSYTVKFDGGAIDGAAGAGDGDGVISGTMSDLTLHRGVTGPLPVPAYRAPGYRFDGWKDSAGNIYQDGQNVVDLAAAGKSVTLTAQWRADGCSDGGQCAVDAYRSGKDSSTWTAPAAPANGDGSGSTDGDGMTFAGWYVDAEHTIPLPDRVTSGRAYAKFVPVSDVIGFKGGSMRADFSDTSGKVDYASTSMRLGYAITPISGATVTAWGWKYGASVTNLTGSAIGVNKIDGADNDGSFISNLVVRGFASRNYARTVYSRLWVDYTTVDGTPVTVADGVRARSIQGIAQAILADGSGAGDEEREYAQGILGQIGVTTDGESASASAGGVGKSDDGGK</sequence>